<name>A0ABP6J8J2_STRTU</name>
<proteinExistence type="predicted"/>
<dbReference type="GO" id="GO:0016779">
    <property type="term" value="F:nucleotidyltransferase activity"/>
    <property type="evidence" value="ECO:0007669"/>
    <property type="project" value="UniProtKB-KW"/>
</dbReference>
<evidence type="ECO:0000256" key="2">
    <source>
        <dbReference type="ARBA" id="ARBA00022695"/>
    </source>
</evidence>
<keyword evidence="5" id="KW-1185">Reference proteome</keyword>
<organism evidence="4 5">
    <name type="scientific">Streptomyces thioluteus</name>
    <dbReference type="NCBI Taxonomy" id="66431"/>
    <lineage>
        <taxon>Bacteria</taxon>
        <taxon>Bacillati</taxon>
        <taxon>Actinomycetota</taxon>
        <taxon>Actinomycetes</taxon>
        <taxon>Kitasatosporales</taxon>
        <taxon>Streptomycetaceae</taxon>
        <taxon>Streptomyces</taxon>
    </lineage>
</organism>
<dbReference type="PANTHER" id="PTHR43584">
    <property type="entry name" value="NUCLEOTIDYL TRANSFERASE"/>
    <property type="match status" value="1"/>
</dbReference>
<evidence type="ECO:0000259" key="3">
    <source>
        <dbReference type="Pfam" id="PF12804"/>
    </source>
</evidence>
<dbReference type="CDD" id="cd02523">
    <property type="entry name" value="PC_cytidylyltransferase"/>
    <property type="match status" value="1"/>
</dbReference>
<sequence length="250" mass="26938">MILAAGRGSRLMPFTADRPKCLVEIGGRTLLQRHTEALGAAGAEEIGVVAGWHAEAFEGTGPRVFVNPRWAGTSMAESLAAADPWLRDGPVLVAYGDIVYAPATARALAAADAALAIAYDPHWHDLWSRRFADPLDDAETFAHRDGRLLDIGGRPRTTAEVQGQYMGLLRITPPAWETIRRARAADPRTAALDMTGLLRHLVRGRLLEVATVPADGPWCEFDHPSDIAVGRHVLRALDAGTGRTTERTGA</sequence>
<reference evidence="5" key="1">
    <citation type="journal article" date="2019" name="Int. J. Syst. Evol. Microbiol.">
        <title>The Global Catalogue of Microorganisms (GCM) 10K type strain sequencing project: providing services to taxonomists for standard genome sequencing and annotation.</title>
        <authorList>
            <consortium name="The Broad Institute Genomics Platform"/>
            <consortium name="The Broad Institute Genome Sequencing Center for Infectious Disease"/>
            <person name="Wu L."/>
            <person name="Ma J."/>
        </authorList>
    </citation>
    <scope>NUCLEOTIDE SEQUENCE [LARGE SCALE GENOMIC DNA]</scope>
    <source>
        <strain evidence="5">JCM 4087</strain>
    </source>
</reference>
<evidence type="ECO:0000313" key="4">
    <source>
        <dbReference type="EMBL" id="GAA2922545.1"/>
    </source>
</evidence>
<dbReference type="InterPro" id="IPR029044">
    <property type="entry name" value="Nucleotide-diphossugar_trans"/>
</dbReference>
<gene>
    <name evidence="4" type="ORF">GCM10020221_18350</name>
</gene>
<dbReference type="Gene3D" id="3.90.550.10">
    <property type="entry name" value="Spore Coat Polysaccharide Biosynthesis Protein SpsA, Chain A"/>
    <property type="match status" value="1"/>
</dbReference>
<dbReference type="PANTHER" id="PTHR43584:SF8">
    <property type="entry name" value="N-ACETYLMURAMATE ALPHA-1-PHOSPHATE URIDYLYLTRANSFERASE"/>
    <property type="match status" value="1"/>
</dbReference>
<keyword evidence="1" id="KW-0808">Transferase</keyword>
<dbReference type="InterPro" id="IPR025877">
    <property type="entry name" value="MobA-like_NTP_Trfase"/>
</dbReference>
<comment type="caution">
    <text evidence="4">The sequence shown here is derived from an EMBL/GenBank/DDBJ whole genome shotgun (WGS) entry which is preliminary data.</text>
</comment>
<dbReference type="SUPFAM" id="SSF53448">
    <property type="entry name" value="Nucleotide-diphospho-sugar transferases"/>
    <property type="match status" value="1"/>
</dbReference>
<keyword evidence="2 4" id="KW-0548">Nucleotidyltransferase</keyword>
<accession>A0ABP6J8J2</accession>
<dbReference type="Proteomes" id="UP001501102">
    <property type="component" value="Unassembled WGS sequence"/>
</dbReference>
<feature type="domain" description="MobA-like NTP transferase" evidence="3">
    <location>
        <begin position="2"/>
        <end position="138"/>
    </location>
</feature>
<evidence type="ECO:0000256" key="1">
    <source>
        <dbReference type="ARBA" id="ARBA00022679"/>
    </source>
</evidence>
<evidence type="ECO:0000313" key="5">
    <source>
        <dbReference type="Proteomes" id="UP001501102"/>
    </source>
</evidence>
<protein>
    <submittedName>
        <fullName evidence="4">Phosphocholine cytidylyltransferase family protein</fullName>
    </submittedName>
</protein>
<dbReference type="InterPro" id="IPR050065">
    <property type="entry name" value="GlmU-like"/>
</dbReference>
<dbReference type="EMBL" id="BAAAXZ010000069">
    <property type="protein sequence ID" value="GAA2922545.1"/>
    <property type="molecule type" value="Genomic_DNA"/>
</dbReference>
<dbReference type="Pfam" id="PF12804">
    <property type="entry name" value="NTP_transf_3"/>
    <property type="match status" value="1"/>
</dbReference>